<accession>A0ACC6FUQ4</accession>
<keyword evidence="2" id="KW-1185">Reference proteome</keyword>
<comment type="caution">
    <text evidence="1">The sequence shown here is derived from an EMBL/GenBank/DDBJ whole genome shotgun (WGS) entry which is preliminary data.</text>
</comment>
<evidence type="ECO:0000313" key="2">
    <source>
        <dbReference type="Proteomes" id="UP001173802"/>
    </source>
</evidence>
<dbReference type="Proteomes" id="UP001173802">
    <property type="component" value="Unassembled WGS sequence"/>
</dbReference>
<reference evidence="1 2" key="1">
    <citation type="journal article" date="2023" name="Microorganisms">
        <title>Isolation and Genomic Characteristics of Cat-Borne Campylobacter felis sp. nov. and Sheep-Borne Campylobacter ovis sp. nov.</title>
        <authorList>
            <person name="Wang H."/>
            <person name="Li Y."/>
            <person name="Gu Y."/>
            <person name="Zhou G."/>
            <person name="Chen X."/>
            <person name="Zhang X."/>
            <person name="Shao Z."/>
            <person name="Zhang J."/>
            <person name="Zhang M."/>
        </authorList>
    </citation>
    <scope>NUCLEOTIDE SEQUENCE [LARGE SCALE GENOMIC DNA]</scope>
    <source>
        <strain evidence="1 2">XJK30-2</strain>
    </source>
</reference>
<name>A0ACC6FUQ4_9HELI</name>
<dbReference type="EMBL" id="JANURN010000008">
    <property type="protein sequence ID" value="MDL0082658.1"/>
    <property type="molecule type" value="Genomic_DNA"/>
</dbReference>
<protein>
    <submittedName>
        <fullName evidence="1">Uncharacterized protein</fullName>
    </submittedName>
</protein>
<evidence type="ECO:0000313" key="1">
    <source>
        <dbReference type="EMBL" id="MDL0082658.1"/>
    </source>
</evidence>
<sequence>MDSRKQAQILSSRALRHATPSVIASKRGSDCVAIHISAQADSRKC</sequence>
<organism evidence="1 2">
    <name type="scientific">Helicobacter zhangjianzhongii</name>
    <dbReference type="NCBI Taxonomy" id="2974574"/>
    <lineage>
        <taxon>Bacteria</taxon>
        <taxon>Pseudomonadati</taxon>
        <taxon>Campylobacterota</taxon>
        <taxon>Epsilonproteobacteria</taxon>
        <taxon>Campylobacterales</taxon>
        <taxon>Helicobacteraceae</taxon>
        <taxon>Helicobacter</taxon>
    </lineage>
</organism>
<proteinExistence type="predicted"/>
<gene>
    <name evidence="1" type="ORF">NYG90_08260</name>
</gene>